<feature type="region of interest" description="Disordered" evidence="2">
    <location>
        <begin position="397"/>
        <end position="420"/>
    </location>
</feature>
<dbReference type="GO" id="GO:0032259">
    <property type="term" value="P:methylation"/>
    <property type="evidence" value="ECO:0007669"/>
    <property type="project" value="UniProtKB-KW"/>
</dbReference>
<evidence type="ECO:0000256" key="3">
    <source>
        <dbReference type="SAM" id="Phobius"/>
    </source>
</evidence>
<comment type="caution">
    <text evidence="4">The sequence shown here is derived from an EMBL/GenBank/DDBJ whole genome shotgun (WGS) entry which is preliminary data.</text>
</comment>
<feature type="region of interest" description="Disordered" evidence="2">
    <location>
        <begin position="1"/>
        <end position="71"/>
    </location>
</feature>
<feature type="compositionally biased region" description="Low complexity" evidence="2">
    <location>
        <begin position="1"/>
        <end position="47"/>
    </location>
</feature>
<accession>A0ABW8PWT6</accession>
<dbReference type="Proteomes" id="UP001621714">
    <property type="component" value="Unassembled WGS sequence"/>
</dbReference>
<dbReference type="GO" id="GO:0004851">
    <property type="term" value="F:uroporphyrin-III C-methyltransferase activity"/>
    <property type="evidence" value="ECO:0007669"/>
    <property type="project" value="UniProtKB-EC"/>
</dbReference>
<dbReference type="EMBL" id="JBANFI010000002">
    <property type="protein sequence ID" value="MFK7160374.1"/>
    <property type="molecule type" value="Genomic_DNA"/>
</dbReference>
<feature type="transmembrane region" description="Helical" evidence="3">
    <location>
        <begin position="76"/>
        <end position="99"/>
    </location>
</feature>
<feature type="compositionally biased region" description="Low complexity" evidence="2">
    <location>
        <begin position="62"/>
        <end position="71"/>
    </location>
</feature>
<keyword evidence="3" id="KW-1133">Transmembrane helix</keyword>
<keyword evidence="1" id="KW-0175">Coiled coil</keyword>
<evidence type="ECO:0000313" key="5">
    <source>
        <dbReference type="Proteomes" id="UP001621714"/>
    </source>
</evidence>
<evidence type="ECO:0000313" key="4">
    <source>
        <dbReference type="EMBL" id="MFK7160374.1"/>
    </source>
</evidence>
<sequence>MTHSTSSSSDASPPSARPSSTESDQPATASASHATHPSESEPSQSESIRGESNQTQPPHSQPPAAASSARGSSPAWGLLLVALLAGVGLSIALVVAWLGHQQAQQSESRLVQLEQQHQRATDESAHQLTQLNQTLAAELATQQAELVAMQRAQQQALAELHAGLSQLRQPRSVEADLREILHALRLAEQRLVLEQDRTGALFLYRRALARLQALNPPGSLSAQGQLREELEQIQAFQPVAWAELALELQELAERILEQPVLTQEALSAGLAASSSATDAEPASVWYQALWQELRSLIVIRHHTAPVQPLEDAQQVALARQQLVSLLQQAAWAALHQEAELYQSSLNRAVQRLDLYQSAPWTDWSARVTYLAAQSFEPGLPRTGQAILALESWLDEQLERTPSEADTSATEGDALPPEEAR</sequence>
<keyword evidence="5" id="KW-1185">Reference proteome</keyword>
<dbReference type="RefSeq" id="WP_405337946.1">
    <property type="nucleotide sequence ID" value="NZ_JBANFI010000002.1"/>
</dbReference>
<keyword evidence="4" id="KW-0489">Methyltransferase</keyword>
<keyword evidence="4" id="KW-0808">Transferase</keyword>
<dbReference type="PANTHER" id="PTHR38043">
    <property type="entry name" value="PROTEIN HEMX"/>
    <property type="match status" value="1"/>
</dbReference>
<evidence type="ECO:0000256" key="2">
    <source>
        <dbReference type="SAM" id="MobiDB-lite"/>
    </source>
</evidence>
<keyword evidence="3" id="KW-0472">Membrane</keyword>
<organism evidence="4 5">
    <name type="scientific">Marinospirillum alkalitolerans</name>
    <dbReference type="NCBI Taxonomy" id="3123374"/>
    <lineage>
        <taxon>Bacteria</taxon>
        <taxon>Pseudomonadati</taxon>
        <taxon>Pseudomonadota</taxon>
        <taxon>Gammaproteobacteria</taxon>
        <taxon>Oceanospirillales</taxon>
        <taxon>Oceanospirillaceae</taxon>
        <taxon>Marinospirillum</taxon>
    </lineage>
</organism>
<feature type="coiled-coil region" evidence="1">
    <location>
        <begin position="103"/>
        <end position="152"/>
    </location>
</feature>
<keyword evidence="3" id="KW-0812">Transmembrane</keyword>
<gene>
    <name evidence="4" type="ORF">V6U78_04905</name>
</gene>
<dbReference type="InterPro" id="IPR007470">
    <property type="entry name" value="HemX"/>
</dbReference>
<evidence type="ECO:0000256" key="1">
    <source>
        <dbReference type="SAM" id="Coils"/>
    </source>
</evidence>
<dbReference type="PANTHER" id="PTHR38043:SF1">
    <property type="entry name" value="PROTEIN HEMX"/>
    <property type="match status" value="1"/>
</dbReference>
<reference evidence="4 5" key="1">
    <citation type="submission" date="2024-02" db="EMBL/GenBank/DDBJ databases">
        <title>Marinospirillum sp. MEB 164 isolated from Lonar lake sediment.</title>
        <authorList>
            <person name="Joshi A."/>
            <person name="Thite S."/>
        </authorList>
    </citation>
    <scope>NUCLEOTIDE SEQUENCE [LARGE SCALE GENOMIC DNA]</scope>
    <source>
        <strain evidence="4 5">MEB164</strain>
    </source>
</reference>
<proteinExistence type="predicted"/>
<protein>
    <submittedName>
        <fullName evidence="4">Uroporphyrinogen-III C-methyltransferase</fullName>
        <ecNumber evidence="4">2.1.1.107</ecNumber>
    </submittedName>
</protein>
<dbReference type="EC" id="2.1.1.107" evidence="4"/>
<dbReference type="Pfam" id="PF04375">
    <property type="entry name" value="HemX"/>
    <property type="match status" value="1"/>
</dbReference>
<name>A0ABW8PWT6_9GAMM</name>